<feature type="transmembrane region" description="Helical" evidence="1">
    <location>
        <begin position="70"/>
        <end position="89"/>
    </location>
</feature>
<evidence type="ECO:0008006" key="4">
    <source>
        <dbReference type="Google" id="ProtNLM"/>
    </source>
</evidence>
<dbReference type="Pfam" id="PF07098">
    <property type="entry name" value="DUF1360"/>
    <property type="match status" value="1"/>
</dbReference>
<keyword evidence="1" id="KW-0472">Membrane</keyword>
<evidence type="ECO:0000313" key="3">
    <source>
        <dbReference type="Proteomes" id="UP000674416"/>
    </source>
</evidence>
<organism evidence="2 3">
    <name type="scientific">Bacillus capparidis</name>
    <dbReference type="NCBI Taxonomy" id="1840411"/>
    <lineage>
        <taxon>Bacteria</taxon>
        <taxon>Bacillati</taxon>
        <taxon>Bacillota</taxon>
        <taxon>Bacilli</taxon>
        <taxon>Bacillales</taxon>
        <taxon>Bacillaceae</taxon>
        <taxon>Bacillus</taxon>
    </lineage>
</organism>
<feature type="transmembrane region" description="Helical" evidence="1">
    <location>
        <begin position="95"/>
        <end position="113"/>
    </location>
</feature>
<sequence length="119" mass="13596">MMMESWLELMIYSFAVFRLTRLIVSDTITSSFRSIFHEEVEEVDEEGHKETYLLIKGNGVKAWFGELISCYWCTGIWSAGILLFVNYLLPGLGEWLMAILALAGIAALLETIIRKLLED</sequence>
<protein>
    <recommendedName>
        <fullName evidence="4">DUF1360 domain-containing protein</fullName>
    </recommendedName>
</protein>
<evidence type="ECO:0000313" key="2">
    <source>
        <dbReference type="EMBL" id="MBP1079674.1"/>
    </source>
</evidence>
<name>A0ABS4CQ37_9BACI</name>
<comment type="caution">
    <text evidence="2">The sequence shown here is derived from an EMBL/GenBank/DDBJ whole genome shotgun (WGS) entry which is preliminary data.</text>
</comment>
<evidence type="ECO:0000256" key="1">
    <source>
        <dbReference type="SAM" id="Phobius"/>
    </source>
</evidence>
<dbReference type="Proteomes" id="UP000674416">
    <property type="component" value="Unassembled WGS sequence"/>
</dbReference>
<proteinExistence type="predicted"/>
<keyword evidence="1" id="KW-0812">Transmembrane</keyword>
<dbReference type="EMBL" id="JAFDST010000001">
    <property type="protein sequence ID" value="MBP1079674.1"/>
    <property type="molecule type" value="Genomic_DNA"/>
</dbReference>
<keyword evidence="3" id="KW-1185">Reference proteome</keyword>
<keyword evidence="1" id="KW-1133">Transmembrane helix</keyword>
<accession>A0ABS4CQ37</accession>
<dbReference type="InterPro" id="IPR010773">
    <property type="entry name" value="Mycophage_PG1_Gp7"/>
</dbReference>
<gene>
    <name evidence="2" type="ORF">JOC74_000162</name>
</gene>
<reference evidence="2 3" key="1">
    <citation type="submission" date="2021-01" db="EMBL/GenBank/DDBJ databases">
        <title>Genomic Encyclopedia of Type Strains, Phase IV (KMG-IV): sequencing the most valuable type-strain genomes for metagenomic binning, comparative biology and taxonomic classification.</title>
        <authorList>
            <person name="Goeker M."/>
        </authorList>
    </citation>
    <scope>NUCLEOTIDE SEQUENCE [LARGE SCALE GENOMIC DNA]</scope>
    <source>
        <strain evidence="2 3">DSM 103394</strain>
    </source>
</reference>